<gene>
    <name evidence="3" type="ORF">SAMN05444008_11989</name>
</gene>
<keyword evidence="2" id="KW-0812">Transmembrane</keyword>
<dbReference type="STRING" id="1302690.BUE76_14130"/>
<evidence type="ECO:0000256" key="1">
    <source>
        <dbReference type="SAM" id="MobiDB-lite"/>
    </source>
</evidence>
<dbReference type="OrthoDB" id="676306at2"/>
<keyword evidence="2" id="KW-0472">Membrane</keyword>
<feature type="compositionally biased region" description="Low complexity" evidence="1">
    <location>
        <begin position="63"/>
        <end position="75"/>
    </location>
</feature>
<feature type="compositionally biased region" description="Gly residues" evidence="1">
    <location>
        <begin position="169"/>
        <end position="184"/>
    </location>
</feature>
<feature type="transmembrane region" description="Helical" evidence="2">
    <location>
        <begin position="12"/>
        <end position="31"/>
    </location>
</feature>
<name>A0A1M5HKA4_9BACT</name>
<keyword evidence="2" id="KW-1133">Transmembrane helix</keyword>
<protein>
    <recommendedName>
        <fullName evidence="5">Outer membrane transport energization protein TonB</fullName>
    </recommendedName>
</protein>
<evidence type="ECO:0000313" key="4">
    <source>
        <dbReference type="Proteomes" id="UP000184368"/>
    </source>
</evidence>
<feature type="compositionally biased region" description="Gly residues" evidence="1">
    <location>
        <begin position="151"/>
        <end position="161"/>
    </location>
</feature>
<dbReference type="Proteomes" id="UP000184368">
    <property type="component" value="Unassembled WGS sequence"/>
</dbReference>
<evidence type="ECO:0000256" key="2">
    <source>
        <dbReference type="SAM" id="Phobius"/>
    </source>
</evidence>
<feature type="compositionally biased region" description="Basic and acidic residues" evidence="1">
    <location>
        <begin position="88"/>
        <end position="100"/>
    </location>
</feature>
<dbReference type="AlphaFoldDB" id="A0A1M5HKA4"/>
<keyword evidence="4" id="KW-1185">Reference proteome</keyword>
<evidence type="ECO:0008006" key="5">
    <source>
        <dbReference type="Google" id="ProtNLM"/>
    </source>
</evidence>
<evidence type="ECO:0000313" key="3">
    <source>
        <dbReference type="EMBL" id="SHG16331.1"/>
    </source>
</evidence>
<feature type="region of interest" description="Disordered" evidence="1">
    <location>
        <begin position="53"/>
        <end position="197"/>
    </location>
</feature>
<dbReference type="RefSeq" id="WP_143157447.1">
    <property type="nucleotide sequence ID" value="NZ_FQUO01000019.1"/>
</dbReference>
<dbReference type="EMBL" id="FQUO01000019">
    <property type="protein sequence ID" value="SHG16331.1"/>
    <property type="molecule type" value="Genomic_DNA"/>
</dbReference>
<sequence length="282" mass="29731">MTADFEQVKNRKAAMITATVALVLTLLFFWVKWSLPVVDPPVLTEELEVNLGSGDEGFGSDQPLLPGEPAPAAEPSYTPPQATQKAAAEAKDVETDDRPTNDAIALPKPATPTPKATQIAENNKPVSNPNPAPQPVVNNTPPRPKAVLGRTVGGNGNGGNGAETYKPGGSEGIAGGNGDQGRPGGDPNSRNYDGPRKNFGVRVLQISDQSFEDDFNENAKIAMDVEADPNGKVTNATFQPRGSTTSNRGMIDIARRRAFQLKLGTSDGGQKGTVIFNFKVKG</sequence>
<accession>A0A1M5HKA4</accession>
<organism evidence="3 4">
    <name type="scientific">Cnuella takakiae</name>
    <dbReference type="NCBI Taxonomy" id="1302690"/>
    <lineage>
        <taxon>Bacteria</taxon>
        <taxon>Pseudomonadati</taxon>
        <taxon>Bacteroidota</taxon>
        <taxon>Chitinophagia</taxon>
        <taxon>Chitinophagales</taxon>
        <taxon>Chitinophagaceae</taxon>
        <taxon>Cnuella</taxon>
    </lineage>
</organism>
<proteinExistence type="predicted"/>
<reference evidence="3 4" key="1">
    <citation type="submission" date="2016-11" db="EMBL/GenBank/DDBJ databases">
        <authorList>
            <person name="Jaros S."/>
            <person name="Januszkiewicz K."/>
            <person name="Wedrychowicz H."/>
        </authorList>
    </citation>
    <scope>NUCLEOTIDE SEQUENCE [LARGE SCALE GENOMIC DNA]</scope>
    <source>
        <strain evidence="3 4">DSM 26897</strain>
    </source>
</reference>